<dbReference type="PANTHER" id="PTHR47332:SF6">
    <property type="entry name" value="SET DOMAIN-CONTAINING PROTEIN"/>
    <property type="match status" value="1"/>
</dbReference>
<name>A0A9N9LPK8_9HELO</name>
<reference evidence="4" key="1">
    <citation type="submission" date="2021-07" db="EMBL/GenBank/DDBJ databases">
        <authorList>
            <person name="Durling M."/>
        </authorList>
    </citation>
    <scope>NUCLEOTIDE SEQUENCE</scope>
</reference>
<gene>
    <name evidence="4" type="ORF">HYALB_00012859</name>
</gene>
<dbReference type="Proteomes" id="UP000701801">
    <property type="component" value="Unassembled WGS sequence"/>
</dbReference>
<sequence>MVFNNILTLEVLTLLTCLTSASKVDAPYPNQQQIHLDPANGHSHHHHHSSNTSPASNQERGSTNSWERSFLPGHRKFDLFENSCPIPSSELVPWPGGIGKGSKWTEVPHCTRMPHVTATTGVKNETGINDTFCTFSTKSFQGGRGISVATKPHIAEKIATLPAFKMSSGVDLWKKSYPPFEIKPVPGKGMGVIANRTIFRGERLFAHAAVGIYHNDIFLTRRSKDYRLRNRMMEVGVDKLPEESRKKFHAMIGQKNAHHVVQGQLNVNTFGEDFGGEEHSIIIPETARMNHDCRPNSMYYFDPETLIHYTQAARTINAGEEVTITYIDPLQSREDRQKAITYSWGFQCTCSHCLQPTTYSEASDGRILAINSLVKLLLGETKLKGNTTPSAAEKTKIAELLVDLYEQERLVSHIVDAWMWAAQTHKEAGNLWESLKWTYRSEEGSLIHEGPRNEAATRMGNLVQKVSEKLGVDLGYLTEEDEE</sequence>
<proteinExistence type="predicted"/>
<feature type="compositionally biased region" description="Polar residues" evidence="1">
    <location>
        <begin position="51"/>
        <end position="67"/>
    </location>
</feature>
<evidence type="ECO:0000313" key="4">
    <source>
        <dbReference type="EMBL" id="CAG8977007.1"/>
    </source>
</evidence>
<evidence type="ECO:0000259" key="3">
    <source>
        <dbReference type="PROSITE" id="PS50280"/>
    </source>
</evidence>
<feature type="domain" description="SET" evidence="3">
    <location>
        <begin position="178"/>
        <end position="327"/>
    </location>
</feature>
<dbReference type="InterPro" id="IPR046341">
    <property type="entry name" value="SET_dom_sf"/>
</dbReference>
<keyword evidence="2" id="KW-0732">Signal</keyword>
<dbReference type="InterPro" id="IPR053185">
    <property type="entry name" value="SET_domain_protein"/>
</dbReference>
<feature type="signal peptide" evidence="2">
    <location>
        <begin position="1"/>
        <end position="21"/>
    </location>
</feature>
<dbReference type="OrthoDB" id="1028014at2759"/>
<dbReference type="CDD" id="cd20071">
    <property type="entry name" value="SET_SMYD"/>
    <property type="match status" value="1"/>
</dbReference>
<feature type="region of interest" description="Disordered" evidence="1">
    <location>
        <begin position="31"/>
        <end position="67"/>
    </location>
</feature>
<dbReference type="SUPFAM" id="SSF82199">
    <property type="entry name" value="SET domain"/>
    <property type="match status" value="1"/>
</dbReference>
<dbReference type="Pfam" id="PF00856">
    <property type="entry name" value="SET"/>
    <property type="match status" value="1"/>
</dbReference>
<accession>A0A9N9LPK8</accession>
<dbReference type="Gene3D" id="2.170.270.10">
    <property type="entry name" value="SET domain"/>
    <property type="match status" value="1"/>
</dbReference>
<dbReference type="EMBL" id="CAJVRM010000200">
    <property type="protein sequence ID" value="CAG8977007.1"/>
    <property type="molecule type" value="Genomic_DNA"/>
</dbReference>
<evidence type="ECO:0000313" key="5">
    <source>
        <dbReference type="Proteomes" id="UP000701801"/>
    </source>
</evidence>
<dbReference type="Gene3D" id="1.10.220.160">
    <property type="match status" value="1"/>
</dbReference>
<comment type="caution">
    <text evidence="4">The sequence shown here is derived from an EMBL/GenBank/DDBJ whole genome shotgun (WGS) entry which is preliminary data.</text>
</comment>
<evidence type="ECO:0000256" key="1">
    <source>
        <dbReference type="SAM" id="MobiDB-lite"/>
    </source>
</evidence>
<dbReference type="PROSITE" id="PS50280">
    <property type="entry name" value="SET"/>
    <property type="match status" value="1"/>
</dbReference>
<evidence type="ECO:0000256" key="2">
    <source>
        <dbReference type="SAM" id="SignalP"/>
    </source>
</evidence>
<keyword evidence="5" id="KW-1185">Reference proteome</keyword>
<organism evidence="4 5">
    <name type="scientific">Hymenoscyphus albidus</name>
    <dbReference type="NCBI Taxonomy" id="595503"/>
    <lineage>
        <taxon>Eukaryota</taxon>
        <taxon>Fungi</taxon>
        <taxon>Dikarya</taxon>
        <taxon>Ascomycota</taxon>
        <taxon>Pezizomycotina</taxon>
        <taxon>Leotiomycetes</taxon>
        <taxon>Helotiales</taxon>
        <taxon>Helotiaceae</taxon>
        <taxon>Hymenoscyphus</taxon>
    </lineage>
</organism>
<protein>
    <recommendedName>
        <fullName evidence="3">SET domain-containing protein</fullName>
    </recommendedName>
</protein>
<dbReference type="InterPro" id="IPR001214">
    <property type="entry name" value="SET_dom"/>
</dbReference>
<dbReference type="AlphaFoldDB" id="A0A9N9LPK8"/>
<feature type="chain" id="PRO_5040419428" description="SET domain-containing protein" evidence="2">
    <location>
        <begin position="22"/>
        <end position="483"/>
    </location>
</feature>
<dbReference type="PANTHER" id="PTHR47332">
    <property type="entry name" value="SET DOMAIN-CONTAINING PROTEIN 5"/>
    <property type="match status" value="1"/>
</dbReference>